<name>Q2Y8G0_NITMU</name>
<dbReference type="CDD" id="cd00077">
    <property type="entry name" value="HDc"/>
    <property type="match status" value="1"/>
</dbReference>
<protein>
    <submittedName>
        <fullName evidence="2">Metal dependent phosphohydrolase</fullName>
    </submittedName>
</protein>
<dbReference type="HOGENOM" id="CLU_000445_92_13_4"/>
<sequence>MSDHRDALENLNHHAPLSEKLKTLHAALGKRFTFIDRVAVAIYDPKTDELKTFIHSSGEANPLVNYQAKLSQARSLQKIRESGKPRVVNDLTIFVKGTQEHTHRIATEGYGASYTVPMYFNGDFFGFVFFNSYRTNVFDEEVLHLLDMFAHLISLVVMGELASLRTLISGVHAARNFANMRDTETGAHLERMSRYARIVAKELAPKYGFDDEYVEQIFLFSPLHDIGKIGIPDSILLKAGLLEPGEREIMKTHSEKGRQLIDSLLRDFRLDSFGYLNILRNIAEHHHETLDGEGYPHRLRGGEIPIESRIVAVADVFDALTSKRPYKEAWNMDEAFQELRKLAGSKLDSDCVEALIKNRVQLEEIRNRFQEPSFS</sequence>
<evidence type="ECO:0000313" key="3">
    <source>
        <dbReference type="EMBL" id="SEG00435.1"/>
    </source>
</evidence>
<dbReference type="SMART" id="SM00471">
    <property type="entry name" value="HDc"/>
    <property type="match status" value="1"/>
</dbReference>
<dbReference type="PANTHER" id="PTHR45228">
    <property type="entry name" value="CYCLIC DI-GMP PHOSPHODIESTERASE TM_0186-RELATED"/>
    <property type="match status" value="1"/>
</dbReference>
<keyword evidence="3" id="KW-0378">Hydrolase</keyword>
<dbReference type="SUPFAM" id="SSF109604">
    <property type="entry name" value="HD-domain/PDEase-like"/>
    <property type="match status" value="1"/>
</dbReference>
<dbReference type="SUPFAM" id="SSF55781">
    <property type="entry name" value="GAF domain-like"/>
    <property type="match status" value="1"/>
</dbReference>
<dbReference type="Pfam" id="PF01590">
    <property type="entry name" value="GAF"/>
    <property type="match status" value="1"/>
</dbReference>
<gene>
    <name evidence="2" type="ordered locus">Nmul_A1663</name>
    <name evidence="3" type="ORF">SAMN05216403_12125</name>
</gene>
<evidence type="ECO:0000259" key="1">
    <source>
        <dbReference type="PROSITE" id="PS51832"/>
    </source>
</evidence>
<dbReference type="Pfam" id="PF13487">
    <property type="entry name" value="HD_5"/>
    <property type="match status" value="1"/>
</dbReference>
<feature type="domain" description="HD-GYP" evidence="1">
    <location>
        <begin position="163"/>
        <end position="371"/>
    </location>
</feature>
<dbReference type="PANTHER" id="PTHR45228:SF1">
    <property type="entry name" value="CYCLIC DI-GMP PHOSPHODIESTERASE TM_0186"/>
    <property type="match status" value="1"/>
</dbReference>
<dbReference type="PROSITE" id="PS51832">
    <property type="entry name" value="HD_GYP"/>
    <property type="match status" value="1"/>
</dbReference>
<dbReference type="eggNOG" id="COG2203">
    <property type="taxonomic scope" value="Bacteria"/>
</dbReference>
<accession>Q2Y8G0</accession>
<dbReference type="EMBL" id="CP000103">
    <property type="protein sequence ID" value="ABB74961.1"/>
    <property type="molecule type" value="Genomic_DNA"/>
</dbReference>
<dbReference type="Gene3D" id="1.10.3210.10">
    <property type="entry name" value="Hypothetical protein af1432"/>
    <property type="match status" value="1"/>
</dbReference>
<reference evidence="4" key="2">
    <citation type="submission" date="2005-08" db="EMBL/GenBank/DDBJ databases">
        <title>Complete sequence of chromosome 1 of Nitrosospira multiformis ATCC 25196.</title>
        <authorList>
            <person name="Copeland A."/>
            <person name="Lucas S."/>
            <person name="Lapidus A."/>
            <person name="Barry K."/>
            <person name="Detter J.C."/>
            <person name="Glavina T."/>
            <person name="Hammon N."/>
            <person name="Israni S."/>
            <person name="Pitluck S."/>
            <person name="Chain P."/>
            <person name="Malfatti S."/>
            <person name="Shin M."/>
            <person name="Vergez L."/>
            <person name="Schmutz J."/>
            <person name="Larimer F."/>
            <person name="Land M."/>
            <person name="Hauser L."/>
            <person name="Kyrpides N."/>
            <person name="Lykidis A."/>
            <person name="Richardson P."/>
        </authorList>
    </citation>
    <scope>NUCLEOTIDE SEQUENCE [LARGE SCALE GENOMIC DNA]</scope>
    <source>
        <strain evidence="4">ATCC 25196 / NCIMB 11849 / C 71</strain>
    </source>
</reference>
<dbReference type="Gene3D" id="3.30.450.40">
    <property type="match status" value="1"/>
</dbReference>
<dbReference type="InterPro" id="IPR052020">
    <property type="entry name" value="Cyclic_di-GMP/3'3'-cGAMP_PDE"/>
</dbReference>
<keyword evidence="4" id="KW-1185">Reference proteome</keyword>
<reference evidence="2" key="1">
    <citation type="submission" date="2005-08" db="EMBL/GenBank/DDBJ databases">
        <title>Complete sequence of Chromosome 1 of Nitrosospira multiformis ATCC 25196.</title>
        <authorList>
            <consortium name="US DOE Joint Genome Institute"/>
            <person name="Copeland A."/>
            <person name="Lucas S."/>
            <person name="Lapidus A."/>
            <person name="Barry K."/>
            <person name="Detter J.C."/>
            <person name="Glavina T."/>
            <person name="Hammon N."/>
            <person name="Israni S."/>
            <person name="Pitluck S."/>
            <person name="Chain P."/>
            <person name="Malfatti S."/>
            <person name="Shin M."/>
            <person name="Vergez L."/>
            <person name="Schmutz J."/>
            <person name="Larimer F."/>
            <person name="Land M."/>
            <person name="Hauser L."/>
            <person name="Kyrpides N."/>
            <person name="Lykidis A."/>
            <person name="Richardson P."/>
        </authorList>
    </citation>
    <scope>NUCLEOTIDE SEQUENCE</scope>
    <source>
        <strain evidence="2">ATCC 25196</strain>
    </source>
</reference>
<proteinExistence type="predicted"/>
<organism evidence="2 4">
    <name type="scientific">Nitrosospira multiformis (strain ATCC 25196 / NCIMB 11849 / C 71)</name>
    <dbReference type="NCBI Taxonomy" id="323848"/>
    <lineage>
        <taxon>Bacteria</taxon>
        <taxon>Pseudomonadati</taxon>
        <taxon>Pseudomonadota</taxon>
        <taxon>Betaproteobacteria</taxon>
        <taxon>Nitrosomonadales</taxon>
        <taxon>Nitrosomonadaceae</taxon>
        <taxon>Nitrosospira</taxon>
    </lineage>
</organism>
<dbReference type="InterPro" id="IPR003607">
    <property type="entry name" value="HD/PDEase_dom"/>
</dbReference>
<evidence type="ECO:0000313" key="2">
    <source>
        <dbReference type="EMBL" id="ABB74961.1"/>
    </source>
</evidence>
<dbReference type="GO" id="GO:0008081">
    <property type="term" value="F:phosphoric diester hydrolase activity"/>
    <property type="evidence" value="ECO:0007669"/>
    <property type="project" value="UniProtKB-ARBA"/>
</dbReference>
<dbReference type="eggNOG" id="COG3437">
    <property type="taxonomic scope" value="Bacteria"/>
</dbReference>
<dbReference type="KEGG" id="nmu:Nmul_A1663"/>
<evidence type="ECO:0000313" key="5">
    <source>
        <dbReference type="Proteomes" id="UP000236751"/>
    </source>
</evidence>
<dbReference type="Proteomes" id="UP000236751">
    <property type="component" value="Unassembled WGS sequence"/>
</dbReference>
<evidence type="ECO:0000313" key="4">
    <source>
        <dbReference type="Proteomes" id="UP000002718"/>
    </source>
</evidence>
<dbReference type="Proteomes" id="UP000002718">
    <property type="component" value="Chromosome"/>
</dbReference>
<dbReference type="RefSeq" id="WP_011380984.1">
    <property type="nucleotide sequence ID" value="NC_007614.1"/>
</dbReference>
<reference evidence="3 5" key="4">
    <citation type="submission" date="2016-10" db="EMBL/GenBank/DDBJ databases">
        <authorList>
            <person name="de Groot N.N."/>
        </authorList>
    </citation>
    <scope>NUCLEOTIDE SEQUENCE [LARGE SCALE GENOMIC DNA]</scope>
    <source>
        <strain evidence="3 5">Nl13</strain>
    </source>
</reference>
<dbReference type="AlphaFoldDB" id="Q2Y8G0"/>
<dbReference type="InterPro" id="IPR003018">
    <property type="entry name" value="GAF"/>
</dbReference>
<dbReference type="STRING" id="323848.Nmul_A1663"/>
<dbReference type="InterPro" id="IPR029016">
    <property type="entry name" value="GAF-like_dom_sf"/>
</dbReference>
<dbReference type="InterPro" id="IPR037522">
    <property type="entry name" value="HD_GYP_dom"/>
</dbReference>
<reference evidence="2 4" key="3">
    <citation type="journal article" date="2008" name="Appl. Environ. Microbiol.">
        <title>Complete genome sequence of Nitrosospira multiformis, an ammonia-oxidizing bacterium from the soil environment.</title>
        <authorList>
            <person name="Norton J.M."/>
            <person name="Klotz M.G."/>
            <person name="Stein L.Y."/>
            <person name="Arp D.J."/>
            <person name="Bottomley P.J."/>
            <person name="Chain P.S."/>
            <person name="Hauser L.J."/>
            <person name="Land M.L."/>
            <person name="Larimer F.W."/>
            <person name="Shin M.W."/>
            <person name="Starkenburg S.R."/>
        </authorList>
    </citation>
    <scope>NUCLEOTIDE SEQUENCE [LARGE SCALE GENOMIC DNA]</scope>
    <source>
        <strain evidence="2">ATCC 25196</strain>
        <strain evidence="4">ATCC 25196 / NCIMB 11849 / C 71</strain>
    </source>
</reference>
<dbReference type="EMBL" id="FNVK01000021">
    <property type="protein sequence ID" value="SEG00435.1"/>
    <property type="molecule type" value="Genomic_DNA"/>
</dbReference>
<dbReference type="OrthoDB" id="9763857at2"/>